<dbReference type="PANTHER" id="PTHR10677">
    <property type="entry name" value="UBIQUILIN"/>
    <property type="match status" value="1"/>
</dbReference>
<dbReference type="InterPro" id="IPR015496">
    <property type="entry name" value="Ubiquilin"/>
</dbReference>
<comment type="caution">
    <text evidence="5">The sequence shown here is derived from an EMBL/GenBank/DDBJ whole genome shotgun (WGS) entry which is preliminary data.</text>
</comment>
<reference evidence="5" key="1">
    <citation type="journal article" date="2023" name="DNA Res.">
        <title>Chromosome-level genome assembly of Phrynocephalus forsythii using third-generation DNA sequencing and Hi-C analysis.</title>
        <authorList>
            <person name="Qi Y."/>
            <person name="Zhao W."/>
            <person name="Zhao Y."/>
            <person name="Niu C."/>
            <person name="Cao S."/>
            <person name="Zhang Y."/>
        </authorList>
    </citation>
    <scope>NUCLEOTIDE SEQUENCE</scope>
    <source>
        <tissue evidence="5">Muscle</tissue>
    </source>
</reference>
<dbReference type="AlphaFoldDB" id="A0A9Q0XQI0"/>
<dbReference type="Pfam" id="PF23195">
    <property type="entry name" value="UBQLN1"/>
    <property type="match status" value="1"/>
</dbReference>
<dbReference type="InterPro" id="IPR029071">
    <property type="entry name" value="Ubiquitin-like_domsf"/>
</dbReference>
<gene>
    <name evidence="5" type="ORF">JRQ81_019600</name>
</gene>
<dbReference type="SMART" id="SM00213">
    <property type="entry name" value="UBQ"/>
    <property type="match status" value="1"/>
</dbReference>
<sequence length="491" mass="51700">MVESPRSPGVDLGAPAEPQVVRILVKSPWQKEEFLLHTDTSVREFKAHVARQFSRWPAAASASASADHVALVYAGRLLKDGRTLRQHGLHLDREATVHAVLRGPPPPRGPPARHDDRLGELTASLGLKTATFAEFQSQLLSNPEAMLQLLESPSIQRKLSCPGLVRELVSESPPVRQALQQSAPEIGRFLGSPEGLSLVVQLARNPAAVREILAAAPAARPPPGCRPGNAPSSGDHPGARPDALAGLLGLAEKAVRNHRTGSPLGPEPSSGPQAPLDGGEHRLPSAKGCPPKPGPQNAAAGGREHSQEESQGASAAVRSLLHQIMKHLLQSMAGGGPRRPSGPAPCVPPTSRRRAPGHGSPREEEGQQQQQTTTTTTTDSTEALLAHGTPSELRGLLEIQRRLRALVAEDAPAERRGRPERPARRAHSITSLCDLVLPAGGGGGSSLHLSAQQLLPARLGSGLVVAGDQGASRPRGSSAQPSAEQKRLYKL</sequence>
<evidence type="ECO:0000256" key="2">
    <source>
        <dbReference type="ARBA" id="ARBA00022490"/>
    </source>
</evidence>
<dbReference type="PANTHER" id="PTHR10677:SF16">
    <property type="entry name" value="UBIQUILIN-1"/>
    <property type="match status" value="1"/>
</dbReference>
<dbReference type="Gene3D" id="3.10.20.90">
    <property type="entry name" value="Phosphatidylinositol 3-kinase Catalytic Subunit, Chain A, domain 1"/>
    <property type="match status" value="1"/>
</dbReference>
<organism evidence="5 6">
    <name type="scientific">Phrynocephalus forsythii</name>
    <dbReference type="NCBI Taxonomy" id="171643"/>
    <lineage>
        <taxon>Eukaryota</taxon>
        <taxon>Metazoa</taxon>
        <taxon>Chordata</taxon>
        <taxon>Craniata</taxon>
        <taxon>Vertebrata</taxon>
        <taxon>Euteleostomi</taxon>
        <taxon>Lepidosauria</taxon>
        <taxon>Squamata</taxon>
        <taxon>Bifurcata</taxon>
        <taxon>Unidentata</taxon>
        <taxon>Episquamata</taxon>
        <taxon>Toxicofera</taxon>
        <taxon>Iguania</taxon>
        <taxon>Acrodonta</taxon>
        <taxon>Agamidae</taxon>
        <taxon>Agaminae</taxon>
        <taxon>Phrynocephalus</taxon>
    </lineage>
</organism>
<evidence type="ECO:0000313" key="6">
    <source>
        <dbReference type="Proteomes" id="UP001142489"/>
    </source>
</evidence>
<feature type="compositionally biased region" description="Low complexity" evidence="3">
    <location>
        <begin position="261"/>
        <end position="272"/>
    </location>
</feature>
<protein>
    <recommendedName>
        <fullName evidence="4">Ubiquitin-like domain-containing protein</fullName>
    </recommendedName>
</protein>
<feature type="region of interest" description="Disordered" evidence="3">
    <location>
        <begin position="258"/>
        <end position="314"/>
    </location>
</feature>
<dbReference type="Pfam" id="PF00240">
    <property type="entry name" value="ubiquitin"/>
    <property type="match status" value="1"/>
</dbReference>
<dbReference type="Proteomes" id="UP001142489">
    <property type="component" value="Unassembled WGS sequence"/>
</dbReference>
<dbReference type="SUPFAM" id="SSF54236">
    <property type="entry name" value="Ubiquitin-like"/>
    <property type="match status" value="1"/>
</dbReference>
<proteinExistence type="predicted"/>
<dbReference type="GO" id="GO:0031593">
    <property type="term" value="F:polyubiquitin modification-dependent protein binding"/>
    <property type="evidence" value="ECO:0007669"/>
    <property type="project" value="TreeGrafter"/>
</dbReference>
<evidence type="ECO:0000313" key="5">
    <source>
        <dbReference type="EMBL" id="KAJ7320089.1"/>
    </source>
</evidence>
<evidence type="ECO:0000259" key="4">
    <source>
        <dbReference type="PROSITE" id="PS50053"/>
    </source>
</evidence>
<keyword evidence="6" id="KW-1185">Reference proteome</keyword>
<feature type="domain" description="Ubiquitin-like" evidence="4">
    <location>
        <begin position="21"/>
        <end position="104"/>
    </location>
</feature>
<feature type="region of interest" description="Disordered" evidence="3">
    <location>
        <begin position="218"/>
        <end position="243"/>
    </location>
</feature>
<dbReference type="InterPro" id="IPR000626">
    <property type="entry name" value="Ubiquitin-like_dom"/>
</dbReference>
<accession>A0A9Q0XQI0</accession>
<name>A0A9Q0XQI0_9SAUR</name>
<dbReference type="GO" id="GO:0006511">
    <property type="term" value="P:ubiquitin-dependent protein catabolic process"/>
    <property type="evidence" value="ECO:0007669"/>
    <property type="project" value="TreeGrafter"/>
</dbReference>
<comment type="subcellular location">
    <subcellularLocation>
        <location evidence="1">Cytoplasm</location>
    </subcellularLocation>
</comment>
<feature type="region of interest" description="Disordered" evidence="3">
    <location>
        <begin position="332"/>
        <end position="381"/>
    </location>
</feature>
<feature type="compositionally biased region" description="Low complexity" evidence="3">
    <location>
        <begin position="367"/>
        <end position="378"/>
    </location>
</feature>
<dbReference type="OrthoDB" id="419317at2759"/>
<evidence type="ECO:0000256" key="3">
    <source>
        <dbReference type="SAM" id="MobiDB-lite"/>
    </source>
</evidence>
<dbReference type="PROSITE" id="PS50053">
    <property type="entry name" value="UBIQUITIN_2"/>
    <property type="match status" value="1"/>
</dbReference>
<feature type="region of interest" description="Disordered" evidence="3">
    <location>
        <begin position="466"/>
        <end position="491"/>
    </location>
</feature>
<dbReference type="EMBL" id="JAPFRF010000010">
    <property type="protein sequence ID" value="KAJ7320089.1"/>
    <property type="molecule type" value="Genomic_DNA"/>
</dbReference>
<keyword evidence="2" id="KW-0963">Cytoplasm</keyword>
<evidence type="ECO:0000256" key="1">
    <source>
        <dbReference type="ARBA" id="ARBA00004496"/>
    </source>
</evidence>
<dbReference type="GO" id="GO:0005829">
    <property type="term" value="C:cytosol"/>
    <property type="evidence" value="ECO:0007669"/>
    <property type="project" value="TreeGrafter"/>
</dbReference>